<comment type="caution">
    <text evidence="11">The sequence shown here is derived from an EMBL/GenBank/DDBJ whole genome shotgun (WGS) entry which is preliminary data.</text>
</comment>
<evidence type="ECO:0000313" key="11">
    <source>
        <dbReference type="EMBL" id="RXJ71786.1"/>
    </source>
</evidence>
<protein>
    <recommendedName>
        <fullName evidence="9">TRAP transporter small permease protein</fullName>
    </recommendedName>
</protein>
<keyword evidence="12" id="KW-1185">Reference proteome</keyword>
<comment type="function">
    <text evidence="9">Part of the tripartite ATP-independent periplasmic (TRAP) transport system.</text>
</comment>
<dbReference type="PANTHER" id="PTHR35011:SF10">
    <property type="entry name" value="TRAP TRANSPORTER SMALL PERMEASE PROTEIN"/>
    <property type="match status" value="1"/>
</dbReference>
<organism evidence="11 12">
    <name type="scientific">Veronia nyctiphanis</name>
    <dbReference type="NCBI Taxonomy" id="1278244"/>
    <lineage>
        <taxon>Bacteria</taxon>
        <taxon>Pseudomonadati</taxon>
        <taxon>Pseudomonadota</taxon>
        <taxon>Gammaproteobacteria</taxon>
        <taxon>Vibrionales</taxon>
        <taxon>Vibrionaceae</taxon>
        <taxon>Veronia</taxon>
    </lineage>
</organism>
<dbReference type="GO" id="GO:0022857">
    <property type="term" value="F:transmembrane transporter activity"/>
    <property type="evidence" value="ECO:0007669"/>
    <property type="project" value="UniProtKB-UniRule"/>
</dbReference>
<dbReference type="Proteomes" id="UP000290287">
    <property type="component" value="Unassembled WGS sequence"/>
</dbReference>
<keyword evidence="2 9" id="KW-0813">Transport</keyword>
<gene>
    <name evidence="11" type="ORF">CS022_19665</name>
</gene>
<comment type="subcellular location">
    <subcellularLocation>
        <location evidence="1 9">Cell inner membrane</location>
        <topology evidence="1 9">Multi-pass membrane protein</topology>
    </subcellularLocation>
</comment>
<dbReference type="PANTHER" id="PTHR35011">
    <property type="entry name" value="2,3-DIKETO-L-GULONATE TRAP TRANSPORTER SMALL PERMEASE PROTEIN YIAM"/>
    <property type="match status" value="1"/>
</dbReference>
<keyword evidence="7 9" id="KW-0472">Membrane</keyword>
<evidence type="ECO:0000313" key="12">
    <source>
        <dbReference type="Proteomes" id="UP000290287"/>
    </source>
</evidence>
<evidence type="ECO:0000256" key="6">
    <source>
        <dbReference type="ARBA" id="ARBA00022989"/>
    </source>
</evidence>
<evidence type="ECO:0000256" key="8">
    <source>
        <dbReference type="ARBA" id="ARBA00038436"/>
    </source>
</evidence>
<evidence type="ECO:0000256" key="4">
    <source>
        <dbReference type="ARBA" id="ARBA00022519"/>
    </source>
</evidence>
<keyword evidence="6 9" id="KW-1133">Transmembrane helix</keyword>
<proteinExistence type="inferred from homology"/>
<evidence type="ECO:0000259" key="10">
    <source>
        <dbReference type="Pfam" id="PF04290"/>
    </source>
</evidence>
<evidence type="ECO:0000256" key="1">
    <source>
        <dbReference type="ARBA" id="ARBA00004429"/>
    </source>
</evidence>
<evidence type="ECO:0000256" key="2">
    <source>
        <dbReference type="ARBA" id="ARBA00022448"/>
    </source>
</evidence>
<feature type="transmembrane region" description="Helical" evidence="9">
    <location>
        <begin position="28"/>
        <end position="47"/>
    </location>
</feature>
<dbReference type="Pfam" id="PF04290">
    <property type="entry name" value="DctQ"/>
    <property type="match status" value="1"/>
</dbReference>
<evidence type="ECO:0000256" key="5">
    <source>
        <dbReference type="ARBA" id="ARBA00022692"/>
    </source>
</evidence>
<evidence type="ECO:0000256" key="3">
    <source>
        <dbReference type="ARBA" id="ARBA00022475"/>
    </source>
</evidence>
<sequence>MAILLVDVWLGVLDRYVLHLQLAWVEELARYIMIWGIMLAVPCCTAAREHMGLRLVVDRLPLFPQQLLSIAIGVTSVGFFTLIAVTGIAFAEKGFQQFSTVFALPMFWAYLAIPVTFGLTAFQGLLVLALDVIALFESRHSDVKGAVS</sequence>
<accession>A0A4Q0YM48</accession>
<dbReference type="RefSeq" id="WP_129123647.1">
    <property type="nucleotide sequence ID" value="NZ_PEIB01000032.1"/>
</dbReference>
<keyword evidence="4 9" id="KW-0997">Cell inner membrane</keyword>
<evidence type="ECO:0000256" key="7">
    <source>
        <dbReference type="ARBA" id="ARBA00023136"/>
    </source>
</evidence>
<dbReference type="GO" id="GO:0015740">
    <property type="term" value="P:C4-dicarboxylate transport"/>
    <property type="evidence" value="ECO:0007669"/>
    <property type="project" value="TreeGrafter"/>
</dbReference>
<feature type="transmembrane region" description="Helical" evidence="9">
    <location>
        <begin position="111"/>
        <end position="136"/>
    </location>
</feature>
<dbReference type="OrthoDB" id="2085311at2"/>
<dbReference type="AlphaFoldDB" id="A0A4Q0YM48"/>
<comment type="caution">
    <text evidence="9">Lacks conserved residue(s) required for the propagation of feature annotation.</text>
</comment>
<dbReference type="InterPro" id="IPR055348">
    <property type="entry name" value="DctQ"/>
</dbReference>
<reference evidence="11 12" key="1">
    <citation type="submission" date="2017-10" db="EMBL/GenBank/DDBJ databases">
        <title>Nyctiphanis sp. nov., isolated from the stomach of the euphausiid Nyctiphanes simplex (Hansen, 1911) in the Gulf of California.</title>
        <authorList>
            <person name="Gomez-Gil B."/>
            <person name="Aguilar-Mendez M."/>
            <person name="Lopez-Cortes A."/>
            <person name="Gomez-Gutierrez J."/>
            <person name="Roque A."/>
            <person name="Lang E."/>
            <person name="Gonzalez-Castillo A."/>
        </authorList>
    </citation>
    <scope>NUCLEOTIDE SEQUENCE [LARGE SCALE GENOMIC DNA]</scope>
    <source>
        <strain evidence="11 12">CAIM 600</strain>
    </source>
</reference>
<feature type="transmembrane region" description="Helical" evidence="9">
    <location>
        <begin position="67"/>
        <end position="91"/>
    </location>
</feature>
<dbReference type="EMBL" id="PEIB01000032">
    <property type="protein sequence ID" value="RXJ71786.1"/>
    <property type="molecule type" value="Genomic_DNA"/>
</dbReference>
<dbReference type="GO" id="GO:0005886">
    <property type="term" value="C:plasma membrane"/>
    <property type="evidence" value="ECO:0007669"/>
    <property type="project" value="UniProtKB-SubCell"/>
</dbReference>
<keyword evidence="5 9" id="KW-0812">Transmembrane</keyword>
<comment type="similarity">
    <text evidence="8 9">Belongs to the TRAP transporter small permease family.</text>
</comment>
<feature type="domain" description="Tripartite ATP-independent periplasmic transporters DctQ component" evidence="10">
    <location>
        <begin position="9"/>
        <end position="129"/>
    </location>
</feature>
<keyword evidence="3" id="KW-1003">Cell membrane</keyword>
<dbReference type="InterPro" id="IPR007387">
    <property type="entry name" value="TRAP_DctQ"/>
</dbReference>
<evidence type="ECO:0000256" key="9">
    <source>
        <dbReference type="RuleBase" id="RU369079"/>
    </source>
</evidence>
<comment type="subunit">
    <text evidence="9">The complex comprises the extracytoplasmic solute receptor protein and the two transmembrane proteins.</text>
</comment>
<name>A0A4Q0YM48_9GAMM</name>